<gene>
    <name evidence="7" type="ORF">GCM10023337_15620</name>
</gene>
<name>A0ABP9M800_9BURK</name>
<dbReference type="PANTHER" id="PTHR42852">
    <property type="entry name" value="THIOL:DISULFIDE INTERCHANGE PROTEIN DSBE"/>
    <property type="match status" value="1"/>
</dbReference>
<dbReference type="Gene3D" id="3.40.30.10">
    <property type="entry name" value="Glutaredoxin"/>
    <property type="match status" value="1"/>
</dbReference>
<dbReference type="NCBIfam" id="TIGR00385">
    <property type="entry name" value="dsbE"/>
    <property type="match status" value="1"/>
</dbReference>
<dbReference type="PROSITE" id="PS51352">
    <property type="entry name" value="THIOREDOXIN_2"/>
    <property type="match status" value="1"/>
</dbReference>
<dbReference type="InterPro" id="IPR050553">
    <property type="entry name" value="Thioredoxin_ResA/DsbE_sf"/>
</dbReference>
<dbReference type="Pfam" id="PF08534">
    <property type="entry name" value="Redoxin"/>
    <property type="match status" value="1"/>
</dbReference>
<keyword evidence="8" id="KW-1185">Reference proteome</keyword>
<dbReference type="SUPFAM" id="SSF52833">
    <property type="entry name" value="Thioredoxin-like"/>
    <property type="match status" value="1"/>
</dbReference>
<dbReference type="InterPro" id="IPR013740">
    <property type="entry name" value="Redoxin"/>
</dbReference>
<evidence type="ECO:0000256" key="5">
    <source>
        <dbReference type="ARBA" id="ARBA00023284"/>
    </source>
</evidence>
<dbReference type="RefSeq" id="WP_345370866.1">
    <property type="nucleotide sequence ID" value="NZ_BAABKD010000009.1"/>
</dbReference>
<evidence type="ECO:0000313" key="8">
    <source>
        <dbReference type="Proteomes" id="UP001500227"/>
    </source>
</evidence>
<evidence type="ECO:0000256" key="4">
    <source>
        <dbReference type="ARBA" id="ARBA00023157"/>
    </source>
</evidence>
<dbReference type="Proteomes" id="UP001500227">
    <property type="component" value="Unassembled WGS sequence"/>
</dbReference>
<evidence type="ECO:0000256" key="2">
    <source>
        <dbReference type="ARBA" id="ARBA00007758"/>
    </source>
</evidence>
<proteinExistence type="inferred from homology"/>
<comment type="subcellular location">
    <subcellularLocation>
        <location evidence="1">Cell envelope</location>
    </subcellularLocation>
</comment>
<sequence>MSRFLFPLIGFVVLLGFLGFGLTLKPSEVPSPLIGKPAPAFTLPQLANPEDTFSPDAMNGKVWLMNVWASWCFACLEEHPVIRELTTKHGVTVVGLNYKDIRNEAISWLNRHGDSYLVSVSDTQGRVGIDYGVYGVPETFLIDQTGVIRYKHIGPVTHDAVRETILPMIRELEK</sequence>
<dbReference type="PANTHER" id="PTHR42852:SF6">
    <property type="entry name" value="THIOL:DISULFIDE INTERCHANGE PROTEIN DSBE"/>
    <property type="match status" value="1"/>
</dbReference>
<dbReference type="InterPro" id="IPR013766">
    <property type="entry name" value="Thioredoxin_domain"/>
</dbReference>
<feature type="domain" description="Thioredoxin" evidence="6">
    <location>
        <begin position="32"/>
        <end position="174"/>
    </location>
</feature>
<comment type="caution">
    <text evidence="7">The sequence shown here is derived from an EMBL/GenBank/DDBJ whole genome shotgun (WGS) entry which is preliminary data.</text>
</comment>
<evidence type="ECO:0000259" key="6">
    <source>
        <dbReference type="PROSITE" id="PS51352"/>
    </source>
</evidence>
<dbReference type="InterPro" id="IPR004799">
    <property type="entry name" value="Periplasmic_diS_OxRdtase_DsbE"/>
</dbReference>
<keyword evidence="5" id="KW-0676">Redox-active center</keyword>
<reference evidence="8" key="1">
    <citation type="journal article" date="2019" name="Int. J. Syst. Evol. Microbiol.">
        <title>The Global Catalogue of Microorganisms (GCM) 10K type strain sequencing project: providing services to taxonomists for standard genome sequencing and annotation.</title>
        <authorList>
            <consortium name="The Broad Institute Genomics Platform"/>
            <consortium name="The Broad Institute Genome Sequencing Center for Infectious Disease"/>
            <person name="Wu L."/>
            <person name="Ma J."/>
        </authorList>
    </citation>
    <scope>NUCLEOTIDE SEQUENCE [LARGE SCALE GENOMIC DNA]</scope>
    <source>
        <strain evidence="8">JCM 18423</strain>
    </source>
</reference>
<evidence type="ECO:0000256" key="1">
    <source>
        <dbReference type="ARBA" id="ARBA00004196"/>
    </source>
</evidence>
<dbReference type="CDD" id="cd03010">
    <property type="entry name" value="TlpA_like_DsbE"/>
    <property type="match status" value="1"/>
</dbReference>
<accession>A0ABP9M800</accession>
<keyword evidence="4" id="KW-1015">Disulfide bond</keyword>
<evidence type="ECO:0000256" key="3">
    <source>
        <dbReference type="ARBA" id="ARBA00022748"/>
    </source>
</evidence>
<evidence type="ECO:0000313" key="7">
    <source>
        <dbReference type="EMBL" id="GAA5090778.1"/>
    </source>
</evidence>
<dbReference type="EMBL" id="BAABKD010000009">
    <property type="protein sequence ID" value="GAA5090778.1"/>
    <property type="molecule type" value="Genomic_DNA"/>
</dbReference>
<dbReference type="InterPro" id="IPR036249">
    <property type="entry name" value="Thioredoxin-like_sf"/>
</dbReference>
<organism evidence="7 8">
    <name type="scientific">Paenalcaligenes hermetiae</name>
    <dbReference type="NCBI Taxonomy" id="1157987"/>
    <lineage>
        <taxon>Bacteria</taxon>
        <taxon>Pseudomonadati</taxon>
        <taxon>Pseudomonadota</taxon>
        <taxon>Betaproteobacteria</taxon>
        <taxon>Burkholderiales</taxon>
        <taxon>Alcaligenaceae</taxon>
        <taxon>Paenalcaligenes</taxon>
    </lineage>
</organism>
<protein>
    <submittedName>
        <fullName evidence="7">DsbE family thiol:disulfide interchange protein</fullName>
    </submittedName>
</protein>
<keyword evidence="3" id="KW-0201">Cytochrome c-type biogenesis</keyword>
<comment type="similarity">
    <text evidence="2">Belongs to the thioredoxin family. DsbE subfamily.</text>
</comment>